<dbReference type="PROSITE" id="PS50082">
    <property type="entry name" value="WD_REPEATS_2"/>
    <property type="match status" value="8"/>
</dbReference>
<keyword evidence="3" id="KW-0677">Repeat</keyword>
<evidence type="ECO:0000256" key="5">
    <source>
        <dbReference type="ARBA" id="ARBA00039789"/>
    </source>
</evidence>
<sequence>MDKTCSKAVDTSPAIPESGLNRNSSVQREGMKVAFAVNEIMKLALKACPEAGLAWSGISLSLQILSNPAKETESNRNGLEYICSRMNWYWELSSRFLGESDVDAALYEGLRWELKAQIVGLYKALLLYQLRSVCSYYRNRLVVFLRDMVQLDDWDGSLDNVKSQEAIVREGFRSYFDQNTLDYQKKGSWFLQEISKNVLAQALQQRDMQEENDDNKCLQHLFLTDPATDMMKIQEERESLISESCHWIVDHPQFTTWQKCGTTRLLWIKGGPGKGKTMLLMSIVNHLSQSVEDNNIFSFFFCQETSKDANARVLRGLIYQILYQNRALIAHLRKVYDTQGSKLFESSNTSTALKAIFVEMIRDPKLNRVHLVVDALDECQPEDLKHLVSLINESVSKWPHVKWLGSSRHSVEIERSLRTNEYGQVLDLERDVEDLIHSGLSLYISHKLADLFKRFGDTYAHEGSGAIAELKDLQKEVADEVQERANGTFLWVSLVFKQIDESQVDADGVNEFIRRMPSTLKGMYDRMMEQIINSPKGIFESCQQTLLAATVAYRPLRLGEMRELAAFKPLTITKRIILRCGLLSIRESDQTVSFVHQSAKDYLIDKESKFYSRVFPNGHLDGHQTIVTRSLATMDLLEKNIDNLDSPGFHLPEDYRPHSDLLTSSGYSCIYWIDHLCETEGEPGKVGLSDEKIIAFWRKHFLHWLEALSLLKSLPKGAAALMRFTSLLKRRPSGSDLLKLVRDSRRFLLYCQGVIADHPLQTYSSAILFSPELSLIRNNFKNEEPDWIIAKPVVEAEWGACLQVVEGHRDRVRAVAFSPDGERIVSGSDDTTLRIWDANNGARLNTLKGHEGAVCSVTFSPDGRHIVSGSDDCTIKIWDSISGDCLHTLRSHSRKVNSVAIAPCGNYIISGSDDHTVKMWDFFTGVCLHTLYECGGTIESVAYSPDGRYIASGDVPGDIAIWDVQRSVCIQLLDDCTVWCNPVTFSPNSQLIATLAADEIIALWDIASGTCLKRLDWGGSSAEALIFTPDGKRIICSSNNRNIKIWDIVSGACLYTLFGHTHQVSSIDVSAASGLIVTGSFDNTIRIWDTSNGVCEHKSGDHTQKINSVFFPPNGEHFVSASDDKEVKIWDAAHGDLLHTFNHFDAALSVAVSYDTKLIASGTYSLIRIWDTLLITGLGLTPSHLMESTSSRDQKTTVSESGMQGHKYRLDRDYMWITCHGQNLLRLPLGHEVTFWTYSSNSLVIGFKTGRIMHFKFTRKDPIAR</sequence>
<dbReference type="RefSeq" id="XP_020058497.1">
    <property type="nucleotide sequence ID" value="XM_020202407.1"/>
</dbReference>
<dbReference type="CDD" id="cd00200">
    <property type="entry name" value="WD40"/>
    <property type="match status" value="1"/>
</dbReference>
<dbReference type="Pfam" id="PF24883">
    <property type="entry name" value="NPHP3_N"/>
    <property type="match status" value="1"/>
</dbReference>
<dbReference type="InterPro" id="IPR027417">
    <property type="entry name" value="P-loop_NTPase"/>
</dbReference>
<protein>
    <recommendedName>
        <fullName evidence="5">Mitochondrial division protein 1</fullName>
    </recommendedName>
</protein>
<dbReference type="Gene3D" id="2.130.10.10">
    <property type="entry name" value="YVTN repeat-like/Quinoprotein amine dehydrogenase"/>
    <property type="match status" value="3"/>
</dbReference>
<feature type="repeat" description="WD" evidence="7">
    <location>
        <begin position="889"/>
        <end position="930"/>
    </location>
</feature>
<dbReference type="Gene3D" id="3.40.50.300">
    <property type="entry name" value="P-loop containing nucleotide triphosphate hydrolases"/>
    <property type="match status" value="1"/>
</dbReference>
<dbReference type="EMBL" id="KV878973">
    <property type="protein sequence ID" value="OJK02158.1"/>
    <property type="molecule type" value="Genomic_DNA"/>
</dbReference>
<dbReference type="InterPro" id="IPR019775">
    <property type="entry name" value="WD40_repeat_CS"/>
</dbReference>
<evidence type="ECO:0000256" key="3">
    <source>
        <dbReference type="ARBA" id="ARBA00022737"/>
    </source>
</evidence>
<accession>A0A1L9X1Y3</accession>
<feature type="repeat" description="WD" evidence="7">
    <location>
        <begin position="847"/>
        <end position="888"/>
    </location>
</feature>
<dbReference type="SUPFAM" id="SSF50998">
    <property type="entry name" value="Quinoprotein alcohol dehydrogenase-like"/>
    <property type="match status" value="1"/>
</dbReference>
<keyword evidence="2 7" id="KW-0853">WD repeat</keyword>
<evidence type="ECO:0000256" key="4">
    <source>
        <dbReference type="ARBA" id="ARBA00038415"/>
    </source>
</evidence>
<dbReference type="InterPro" id="IPR007111">
    <property type="entry name" value="NACHT_NTPase"/>
</dbReference>
<dbReference type="InterPro" id="IPR020472">
    <property type="entry name" value="WD40_PAC1"/>
</dbReference>
<reference evidence="11" key="1">
    <citation type="journal article" date="2017" name="Genome Biol.">
        <title>Comparative genomics reveals high biological diversity and specific adaptations in the industrially and medically important fungal genus Aspergillus.</title>
        <authorList>
            <person name="de Vries R.P."/>
            <person name="Riley R."/>
            <person name="Wiebenga A."/>
            <person name="Aguilar-Osorio G."/>
            <person name="Amillis S."/>
            <person name="Uchima C.A."/>
            <person name="Anderluh G."/>
            <person name="Asadollahi M."/>
            <person name="Askin M."/>
            <person name="Barry K."/>
            <person name="Battaglia E."/>
            <person name="Bayram O."/>
            <person name="Benocci T."/>
            <person name="Braus-Stromeyer S.A."/>
            <person name="Caldana C."/>
            <person name="Canovas D."/>
            <person name="Cerqueira G.C."/>
            <person name="Chen F."/>
            <person name="Chen W."/>
            <person name="Choi C."/>
            <person name="Clum A."/>
            <person name="Dos Santos R.A."/>
            <person name="Damasio A.R."/>
            <person name="Diallinas G."/>
            <person name="Emri T."/>
            <person name="Fekete E."/>
            <person name="Flipphi M."/>
            <person name="Freyberg S."/>
            <person name="Gallo A."/>
            <person name="Gournas C."/>
            <person name="Habgood R."/>
            <person name="Hainaut M."/>
            <person name="Harispe M.L."/>
            <person name="Henrissat B."/>
            <person name="Hilden K.S."/>
            <person name="Hope R."/>
            <person name="Hossain A."/>
            <person name="Karabika E."/>
            <person name="Karaffa L."/>
            <person name="Karanyi Z."/>
            <person name="Krasevec N."/>
            <person name="Kuo A."/>
            <person name="Kusch H."/>
            <person name="LaButti K."/>
            <person name="Lagendijk E.L."/>
            <person name="Lapidus A."/>
            <person name="Levasseur A."/>
            <person name="Lindquist E."/>
            <person name="Lipzen A."/>
            <person name="Logrieco A.F."/>
            <person name="MacCabe A."/>
            <person name="Maekelae M.R."/>
            <person name="Malavazi I."/>
            <person name="Melin P."/>
            <person name="Meyer V."/>
            <person name="Mielnichuk N."/>
            <person name="Miskei M."/>
            <person name="Molnar A.P."/>
            <person name="Mule G."/>
            <person name="Ngan C.Y."/>
            <person name="Orejas M."/>
            <person name="Orosz E."/>
            <person name="Ouedraogo J.P."/>
            <person name="Overkamp K.M."/>
            <person name="Park H.-S."/>
            <person name="Perrone G."/>
            <person name="Piumi F."/>
            <person name="Punt P.J."/>
            <person name="Ram A.F."/>
            <person name="Ramon A."/>
            <person name="Rauscher S."/>
            <person name="Record E."/>
            <person name="Riano-Pachon D.M."/>
            <person name="Robert V."/>
            <person name="Roehrig J."/>
            <person name="Ruller R."/>
            <person name="Salamov A."/>
            <person name="Salih N.S."/>
            <person name="Samson R.A."/>
            <person name="Sandor E."/>
            <person name="Sanguinetti M."/>
            <person name="Schuetze T."/>
            <person name="Sepcic K."/>
            <person name="Shelest E."/>
            <person name="Sherlock G."/>
            <person name="Sophianopoulou V."/>
            <person name="Squina F.M."/>
            <person name="Sun H."/>
            <person name="Susca A."/>
            <person name="Todd R.B."/>
            <person name="Tsang A."/>
            <person name="Unkles S.E."/>
            <person name="van de Wiele N."/>
            <person name="van Rossen-Uffink D."/>
            <person name="Oliveira J.V."/>
            <person name="Vesth T.C."/>
            <person name="Visser J."/>
            <person name="Yu J.-H."/>
            <person name="Zhou M."/>
            <person name="Andersen M.R."/>
            <person name="Archer D.B."/>
            <person name="Baker S.E."/>
            <person name="Benoit I."/>
            <person name="Brakhage A.A."/>
            <person name="Braus G.H."/>
            <person name="Fischer R."/>
            <person name="Frisvad J.C."/>
            <person name="Goldman G.H."/>
            <person name="Houbraken J."/>
            <person name="Oakley B."/>
            <person name="Pocsi I."/>
            <person name="Scazzocchio C."/>
            <person name="Seiboth B."/>
            <person name="vanKuyk P.A."/>
            <person name="Wortman J."/>
            <person name="Dyer P.S."/>
            <person name="Grigoriev I.V."/>
        </authorList>
    </citation>
    <scope>NUCLEOTIDE SEQUENCE [LARGE SCALE GENOMIC DNA]</scope>
    <source>
        <strain evidence="11">ATCC 16872 / CBS 172.66 / WB 5094</strain>
    </source>
</reference>
<evidence type="ECO:0000256" key="1">
    <source>
        <dbReference type="ARBA" id="ARBA00004570"/>
    </source>
</evidence>
<dbReference type="GeneID" id="30976221"/>
<dbReference type="STRING" id="690307.A0A1L9X1Y3"/>
<dbReference type="PANTHER" id="PTHR22847">
    <property type="entry name" value="WD40 REPEAT PROTEIN"/>
    <property type="match status" value="1"/>
</dbReference>
<dbReference type="PANTHER" id="PTHR22847:SF637">
    <property type="entry name" value="WD REPEAT DOMAIN 5B"/>
    <property type="match status" value="1"/>
</dbReference>
<feature type="repeat" description="WD" evidence="7">
    <location>
        <begin position="1057"/>
        <end position="1098"/>
    </location>
</feature>
<comment type="function">
    <text evidence="6">Involved in mitochondrial fission. Acts as an adapter protein required to form mitochondrial fission complexes. Formation of these complexes is required to promote constriction and fission of the mitochondrial compartment at a late step in mitochondrial division.</text>
</comment>
<dbReference type="PROSITE" id="PS50837">
    <property type="entry name" value="NACHT"/>
    <property type="match status" value="1"/>
</dbReference>
<dbReference type="PROSITE" id="PS00678">
    <property type="entry name" value="WD_REPEATS_1"/>
    <property type="match status" value="3"/>
</dbReference>
<feature type="repeat" description="WD" evidence="7">
    <location>
        <begin position="1024"/>
        <end position="1056"/>
    </location>
</feature>
<dbReference type="AlphaFoldDB" id="A0A1L9X1Y3"/>
<evidence type="ECO:0000313" key="11">
    <source>
        <dbReference type="Proteomes" id="UP000184546"/>
    </source>
</evidence>
<dbReference type="Pfam" id="PF17100">
    <property type="entry name" value="NACHT_N"/>
    <property type="match status" value="1"/>
</dbReference>
<evidence type="ECO:0000256" key="8">
    <source>
        <dbReference type="SAM" id="MobiDB-lite"/>
    </source>
</evidence>
<dbReference type="PROSITE" id="PS50294">
    <property type="entry name" value="WD_REPEATS_REGION"/>
    <property type="match status" value="6"/>
</dbReference>
<dbReference type="InterPro" id="IPR056884">
    <property type="entry name" value="NPHP3-like_N"/>
</dbReference>
<dbReference type="InterPro" id="IPR015943">
    <property type="entry name" value="WD40/YVTN_repeat-like_dom_sf"/>
</dbReference>
<evidence type="ECO:0000256" key="6">
    <source>
        <dbReference type="ARBA" id="ARBA00043913"/>
    </source>
</evidence>
<evidence type="ECO:0000313" key="10">
    <source>
        <dbReference type="EMBL" id="OJK02158.1"/>
    </source>
</evidence>
<dbReference type="Proteomes" id="UP000184546">
    <property type="component" value="Unassembled WGS sequence"/>
</dbReference>
<feature type="repeat" description="WD" evidence="7">
    <location>
        <begin position="805"/>
        <end position="846"/>
    </location>
</feature>
<dbReference type="Pfam" id="PF00400">
    <property type="entry name" value="WD40"/>
    <property type="match status" value="8"/>
</dbReference>
<feature type="repeat" description="WD" evidence="7">
    <location>
        <begin position="1099"/>
        <end position="1140"/>
    </location>
</feature>
<feature type="repeat" description="WD" evidence="7">
    <location>
        <begin position="931"/>
        <end position="972"/>
    </location>
</feature>
<dbReference type="InterPro" id="IPR001680">
    <property type="entry name" value="WD40_rpt"/>
</dbReference>
<comment type="similarity">
    <text evidence="4">Belongs to the WD repeat MDV1/CAF4 family.</text>
</comment>
<feature type="domain" description="NACHT" evidence="9">
    <location>
        <begin position="264"/>
        <end position="408"/>
    </location>
</feature>
<dbReference type="PRINTS" id="PR00320">
    <property type="entry name" value="GPROTEINBRPT"/>
</dbReference>
<organism evidence="10 11">
    <name type="scientific">Aspergillus aculeatus (strain ATCC 16872 / CBS 172.66 / WB 5094)</name>
    <dbReference type="NCBI Taxonomy" id="690307"/>
    <lineage>
        <taxon>Eukaryota</taxon>
        <taxon>Fungi</taxon>
        <taxon>Dikarya</taxon>
        <taxon>Ascomycota</taxon>
        <taxon>Pezizomycotina</taxon>
        <taxon>Eurotiomycetes</taxon>
        <taxon>Eurotiomycetidae</taxon>
        <taxon>Eurotiales</taxon>
        <taxon>Aspergillaceae</taxon>
        <taxon>Aspergillus</taxon>
        <taxon>Aspergillus subgen. Circumdati</taxon>
    </lineage>
</organism>
<evidence type="ECO:0000259" key="9">
    <source>
        <dbReference type="PROSITE" id="PS50837"/>
    </source>
</evidence>
<keyword evidence="11" id="KW-1185">Reference proteome</keyword>
<gene>
    <name evidence="10" type="ORF">ASPACDRAFT_50846</name>
</gene>
<evidence type="ECO:0000256" key="2">
    <source>
        <dbReference type="ARBA" id="ARBA00022574"/>
    </source>
</evidence>
<dbReference type="SUPFAM" id="SSF52540">
    <property type="entry name" value="P-loop containing nucleoside triphosphate hydrolases"/>
    <property type="match status" value="1"/>
</dbReference>
<proteinExistence type="inferred from homology"/>
<dbReference type="InterPro" id="IPR031359">
    <property type="entry name" value="NACHT_N"/>
</dbReference>
<feature type="region of interest" description="Disordered" evidence="8">
    <location>
        <begin position="1"/>
        <end position="23"/>
    </location>
</feature>
<evidence type="ECO:0000256" key="7">
    <source>
        <dbReference type="PROSITE-ProRule" id="PRU00221"/>
    </source>
</evidence>
<dbReference type="SMART" id="SM00320">
    <property type="entry name" value="WD40"/>
    <property type="match status" value="9"/>
</dbReference>
<dbReference type="VEuPathDB" id="FungiDB:ASPACDRAFT_50846"/>
<dbReference type="GO" id="GO:0005741">
    <property type="term" value="C:mitochondrial outer membrane"/>
    <property type="evidence" value="ECO:0007669"/>
    <property type="project" value="UniProtKB-SubCell"/>
</dbReference>
<dbReference type="InterPro" id="IPR011047">
    <property type="entry name" value="Quinoprotein_ADH-like_sf"/>
</dbReference>
<feature type="repeat" description="WD" evidence="7">
    <location>
        <begin position="983"/>
        <end position="1014"/>
    </location>
</feature>
<comment type="subcellular location">
    <subcellularLocation>
        <location evidence="1">Mitochondrion outer membrane</location>
        <topology evidence="1">Peripheral membrane protein</topology>
        <orientation evidence="1">Cytoplasmic side</orientation>
    </subcellularLocation>
</comment>
<name>A0A1L9X1Y3_ASPA1</name>
<dbReference type="GO" id="GO:1990234">
    <property type="term" value="C:transferase complex"/>
    <property type="evidence" value="ECO:0007669"/>
    <property type="project" value="UniProtKB-ARBA"/>
</dbReference>
<dbReference type="OrthoDB" id="674604at2759"/>
<dbReference type="OMA" id="ITCHGQN"/>